<gene>
    <name evidence="1" type="ORF">GSOID_T00028222001</name>
</gene>
<protein>
    <submittedName>
        <fullName evidence="1">Uncharacterized protein</fullName>
    </submittedName>
</protein>
<organism evidence="1">
    <name type="scientific">Oikopleura dioica</name>
    <name type="common">Tunicate</name>
    <dbReference type="NCBI Taxonomy" id="34765"/>
    <lineage>
        <taxon>Eukaryota</taxon>
        <taxon>Metazoa</taxon>
        <taxon>Chordata</taxon>
        <taxon>Tunicata</taxon>
        <taxon>Appendicularia</taxon>
        <taxon>Copelata</taxon>
        <taxon>Oikopleuridae</taxon>
        <taxon>Oikopleura</taxon>
    </lineage>
</organism>
<sequence>MAKASFLEIKSNIFLAKSAGLNVFGRQANWRPAIVAFIGLRVAQIWNFEKTDVRSPKTSDVVRMFDDSSQRECELTGSISSGVLRADYDVRMGDIENCKK</sequence>
<dbReference type="EMBL" id="FN658454">
    <property type="protein sequence ID" value="CBY43605.1"/>
    <property type="molecule type" value="Genomic_DNA"/>
</dbReference>
<reference evidence="1" key="1">
    <citation type="journal article" date="2010" name="Science">
        <title>Plasticity of animal genome architecture unmasked by rapid evolution of a pelagic tunicate.</title>
        <authorList>
            <person name="Denoeud F."/>
            <person name="Henriet S."/>
            <person name="Mungpakdee S."/>
            <person name="Aury J.M."/>
            <person name="Da Silva C."/>
            <person name="Brinkmann H."/>
            <person name="Mikhaleva J."/>
            <person name="Olsen L.C."/>
            <person name="Jubin C."/>
            <person name="Canestro C."/>
            <person name="Bouquet J.M."/>
            <person name="Danks G."/>
            <person name="Poulain J."/>
            <person name="Campsteijn C."/>
            <person name="Adamski M."/>
            <person name="Cross I."/>
            <person name="Yadetie F."/>
            <person name="Muffato M."/>
            <person name="Louis A."/>
            <person name="Butcher S."/>
            <person name="Tsagkogeorga G."/>
            <person name="Konrad A."/>
            <person name="Singh S."/>
            <person name="Jensen M.F."/>
            <person name="Cong E.H."/>
            <person name="Eikeseth-Otteraa H."/>
            <person name="Noel B."/>
            <person name="Anthouard V."/>
            <person name="Porcel B.M."/>
            <person name="Kachouri-Lafond R."/>
            <person name="Nishino A."/>
            <person name="Ugolini M."/>
            <person name="Chourrout P."/>
            <person name="Nishida H."/>
            <person name="Aasland R."/>
            <person name="Huzurbazar S."/>
            <person name="Westhof E."/>
            <person name="Delsuc F."/>
            <person name="Lehrach H."/>
            <person name="Reinhardt R."/>
            <person name="Weissenbach J."/>
            <person name="Roy S.W."/>
            <person name="Artiguenave F."/>
            <person name="Postlethwait J.H."/>
            <person name="Manak J.R."/>
            <person name="Thompson E.M."/>
            <person name="Jaillon O."/>
            <person name="Du Pasquier L."/>
            <person name="Boudinot P."/>
            <person name="Liberles D.A."/>
            <person name="Volff J.N."/>
            <person name="Philippe H."/>
            <person name="Lenhard B."/>
            <person name="Roest Crollius H."/>
            <person name="Wincker P."/>
            <person name="Chourrout D."/>
        </authorList>
    </citation>
    <scope>NUCLEOTIDE SEQUENCE [LARGE SCALE GENOMIC DNA]</scope>
</reference>
<proteinExistence type="predicted"/>
<evidence type="ECO:0000313" key="1">
    <source>
        <dbReference type="EMBL" id="CBY43605.1"/>
    </source>
</evidence>
<feature type="non-terminal residue" evidence="1">
    <location>
        <position position="100"/>
    </location>
</feature>
<accession>E4Z7C7</accession>
<name>E4Z7C7_OIKDI</name>
<dbReference type="AlphaFoldDB" id="E4Z7C7"/>
<dbReference type="Proteomes" id="UP000011014">
    <property type="component" value="Unassembled WGS sequence"/>
</dbReference>